<dbReference type="RefSeq" id="WP_082367930.1">
    <property type="nucleotide sequence ID" value="NZ_BBYR01000007.1"/>
</dbReference>
<keyword evidence="9" id="KW-1185">Reference proteome</keyword>
<dbReference type="Proteomes" id="UP000037660">
    <property type="component" value="Unassembled WGS sequence"/>
</dbReference>
<dbReference type="PANTHER" id="PTHR38344:SF1">
    <property type="entry name" value="INORGANIC CARBON TRANSPORTER SUBUNIT DABA-RELATED"/>
    <property type="match status" value="1"/>
</dbReference>
<sequence>MTALLSPPTPPTAPHRTGPSAADPAALRDAAATGHAAGVRDSAAARARAEPAVDPRIEAACAQACRSIAPAWPLDRAIAVNPHWERIGLPLRRVAARQAVLGGLQVFPPRDQVRAAWEDGRIAARDLDAALARLPAARSAGLDAAAAVAALHERPALPRLPLLVDVLDDDPGGRTRLSWRQAITHQVSQVCAAYFDAHQADWQPERRDGLYAFWRDTLTHDHGIGTLMGLPAIGAALSALPATRERAERWVLGRLGLPPAGWADYLESVLLTVNGWAAWCAYLGWEARLQGAEDGHLRDLLAIRLAWGAILLECRDDAATQRAFAALQVEWARAEARLQQAEAALLADEAWQLAWDLAYQRGLAQRLAIAAAPAASETSVPGQPEAASPPSDRSTGGPPAGLARTDSTPAGAEPAEVQAVFCIDVRSEPLRRAIEARWPAVQTIGFAGFFGLPAAYTPLATAGRRPQLPGLLAPSVEVSERIAATPADFDRPGDARQAPARQARLRRLARRDPWQAGQRWPGAAFSLVEAAGGAYLGSLARWLRPPAAARDRRDAAGLAPQDRAHCRPVLAGLALDERCALAARVLQGMGLDRGLAPLVLLVGHGSQTTNNAQAAALDCGACCGQTGEVNARALARLLNEPAVQQRLRARGHALPPGTAFVAALHNTTTDEIEPFDLDLLDGAARARWDRLQPTLAQAADQVRRLRAPALGLDPRLPHAPLLARLRRRAGDGAQTRPEWGLAGNAALLIAPRARSRGTVLDGRVFLHEHDPAQDPDGRRLEALMTAPMLVAHWINWQYHASVCEPRHYGSGNKLLHNVVGGRLGVFEGNGGDLRIGLARQSLHDGRRWMHEPLRLTVVIDAPAATIERVLAAHAAPRQLVEHGWLHLWRFADAGGFERRAGGRWVPVEA</sequence>
<evidence type="ECO:0000256" key="5">
    <source>
        <dbReference type="ARBA" id="ARBA00023136"/>
    </source>
</evidence>
<feature type="binding site" evidence="6">
    <location>
        <position position="422"/>
    </location>
    <ligand>
        <name>Zn(2+)</name>
        <dbReference type="ChEBI" id="CHEBI:29105"/>
    </ligand>
</feature>
<gene>
    <name evidence="6" type="primary">dabA</name>
    <name evidence="8" type="ORF">ISF6_4519</name>
</gene>
<feature type="compositionally biased region" description="Low complexity" evidence="7">
    <location>
        <begin position="14"/>
        <end position="24"/>
    </location>
</feature>
<feature type="binding site" evidence="6">
    <location>
        <position position="604"/>
    </location>
    <ligand>
        <name>Zn(2+)</name>
        <dbReference type="ChEBI" id="CHEBI:29105"/>
    </ligand>
</feature>
<dbReference type="InterPro" id="IPR018752">
    <property type="entry name" value="DabA"/>
</dbReference>
<proteinExistence type="inferred from homology"/>
<reference evidence="9" key="1">
    <citation type="submission" date="2015-07" db="EMBL/GenBank/DDBJ databases">
        <title>Discovery of a poly(ethylene terephthalate assimilation.</title>
        <authorList>
            <person name="Yoshida S."/>
            <person name="Hiraga K."/>
            <person name="Takehana T."/>
            <person name="Taniguchi I."/>
            <person name="Yamaji H."/>
            <person name="Maeda Y."/>
            <person name="Toyohara K."/>
            <person name="Miyamoto K."/>
            <person name="Kimura Y."/>
            <person name="Oda K."/>
        </authorList>
    </citation>
    <scope>NUCLEOTIDE SEQUENCE [LARGE SCALE GENOMIC DNA]</scope>
    <source>
        <strain evidence="9">NBRC 110686 / TISTR 2288 / 201-F6</strain>
    </source>
</reference>
<keyword evidence="3 6" id="KW-0479">Metal-binding</keyword>
<dbReference type="STRING" id="1547922.ISF6_4519"/>
<dbReference type="OrthoDB" id="9805101at2"/>
<evidence type="ECO:0000313" key="8">
    <source>
        <dbReference type="EMBL" id="GAP34344.1"/>
    </source>
</evidence>
<dbReference type="GO" id="GO:0008270">
    <property type="term" value="F:zinc ion binding"/>
    <property type="evidence" value="ECO:0007669"/>
    <property type="project" value="UniProtKB-UniRule"/>
</dbReference>
<dbReference type="AlphaFoldDB" id="A0A0K8NVP0"/>
<dbReference type="GO" id="GO:0005886">
    <property type="term" value="C:plasma membrane"/>
    <property type="evidence" value="ECO:0007669"/>
    <property type="project" value="UniProtKB-SubCell"/>
</dbReference>
<comment type="similarity">
    <text evidence="6">Belongs to the inorganic carbon transporter (TC 9.A.2) DabA family.</text>
</comment>
<reference evidence="8 9" key="2">
    <citation type="journal article" date="2016" name="Science">
        <title>A bacterium that degrades and assimilates poly(ethylene terephthalate).</title>
        <authorList>
            <person name="Yoshida S."/>
            <person name="Hiraga K."/>
            <person name="Takehana T."/>
            <person name="Taniguchi I."/>
            <person name="Yamaji H."/>
            <person name="Maeda Y."/>
            <person name="Toyohara K."/>
            <person name="Miyamoto K."/>
            <person name="Kimura Y."/>
            <person name="Oda K."/>
        </authorList>
    </citation>
    <scope>NUCLEOTIDE SEQUENCE [LARGE SCALE GENOMIC DNA]</scope>
    <source>
        <strain evidence="9">NBRC 110686 / TISTR 2288 / 201-F6</strain>
    </source>
</reference>
<evidence type="ECO:0000256" key="6">
    <source>
        <dbReference type="HAMAP-Rule" id="MF_01871"/>
    </source>
</evidence>
<evidence type="ECO:0000256" key="1">
    <source>
        <dbReference type="ARBA" id="ARBA00022448"/>
    </source>
</evidence>
<comment type="caution">
    <text evidence="8">The sequence shown here is derived from an EMBL/GenBank/DDBJ whole genome shotgun (WGS) entry which is preliminary data.</text>
</comment>
<dbReference type="Pfam" id="PF10070">
    <property type="entry name" value="DabA"/>
    <property type="match status" value="1"/>
</dbReference>
<organism evidence="8 9">
    <name type="scientific">Piscinibacter sakaiensis</name>
    <name type="common">Ideonella sakaiensis</name>
    <dbReference type="NCBI Taxonomy" id="1547922"/>
    <lineage>
        <taxon>Bacteria</taxon>
        <taxon>Pseudomonadati</taxon>
        <taxon>Pseudomonadota</taxon>
        <taxon>Betaproteobacteria</taxon>
        <taxon>Burkholderiales</taxon>
        <taxon>Sphaerotilaceae</taxon>
        <taxon>Piscinibacter</taxon>
    </lineage>
</organism>
<keyword evidence="5 6" id="KW-0472">Membrane</keyword>
<evidence type="ECO:0000256" key="7">
    <source>
        <dbReference type="SAM" id="MobiDB-lite"/>
    </source>
</evidence>
<feature type="region of interest" description="Disordered" evidence="7">
    <location>
        <begin position="374"/>
        <end position="412"/>
    </location>
</feature>
<accession>A0A0K8NVP0</accession>
<protein>
    <recommendedName>
        <fullName evidence="6">Probable inorganic carbon transporter subunit DabA</fullName>
    </recommendedName>
</protein>
<keyword evidence="2 6" id="KW-1003">Cell membrane</keyword>
<keyword evidence="8" id="KW-0812">Transmembrane</keyword>
<feature type="binding site" evidence="6">
    <location>
        <position position="619"/>
    </location>
    <ligand>
        <name>Zn(2+)</name>
        <dbReference type="ChEBI" id="CHEBI:29105"/>
    </ligand>
</feature>
<evidence type="ECO:0000256" key="3">
    <source>
        <dbReference type="ARBA" id="ARBA00022723"/>
    </source>
</evidence>
<comment type="subunit">
    <text evidence="6">Forms a complex with DabB.</text>
</comment>
<feature type="region of interest" description="Disordered" evidence="7">
    <location>
        <begin position="1"/>
        <end position="24"/>
    </location>
</feature>
<keyword evidence="4 6" id="KW-0862">Zinc</keyword>
<evidence type="ECO:0000256" key="4">
    <source>
        <dbReference type="ARBA" id="ARBA00022833"/>
    </source>
</evidence>
<evidence type="ECO:0000256" key="2">
    <source>
        <dbReference type="ARBA" id="ARBA00022475"/>
    </source>
</evidence>
<evidence type="ECO:0000313" key="9">
    <source>
        <dbReference type="Proteomes" id="UP000037660"/>
    </source>
</evidence>
<feature type="binding site" evidence="6">
    <location>
        <position position="424"/>
    </location>
    <ligand>
        <name>Zn(2+)</name>
        <dbReference type="ChEBI" id="CHEBI:29105"/>
    </ligand>
</feature>
<dbReference type="EMBL" id="BBYR01000007">
    <property type="protein sequence ID" value="GAP34344.1"/>
    <property type="molecule type" value="Genomic_DNA"/>
</dbReference>
<comment type="function">
    <text evidence="6">Part of an energy-coupled inorganic carbon pump.</text>
</comment>
<comment type="subcellular location">
    <subcellularLocation>
        <location evidence="6">Cell membrane</location>
        <topology evidence="6">Peripheral membrane protein</topology>
    </subcellularLocation>
</comment>
<comment type="cofactor">
    <cofactor evidence="6">
        <name>Zn(2+)</name>
        <dbReference type="ChEBI" id="CHEBI:29105"/>
    </cofactor>
</comment>
<dbReference type="HAMAP" id="MF_01871">
    <property type="entry name" value="DabA"/>
    <property type="match status" value="1"/>
</dbReference>
<name>A0A0K8NVP0_PISS1</name>
<dbReference type="PANTHER" id="PTHR38344">
    <property type="entry name" value="UPF0753 PROTEIN AQ_863"/>
    <property type="match status" value="1"/>
</dbReference>
<keyword evidence="1 6" id="KW-0813">Transport</keyword>